<feature type="active site" description="Proton donor" evidence="3">
    <location>
        <position position="153"/>
    </location>
</feature>
<evidence type="ECO:0000256" key="4">
    <source>
        <dbReference type="PIRSR" id="PIRSR610905-2"/>
    </source>
</evidence>
<dbReference type="Gene3D" id="1.50.10.10">
    <property type="match status" value="1"/>
</dbReference>
<proteinExistence type="inferred from homology"/>
<dbReference type="Proteomes" id="UP000198935">
    <property type="component" value="Unassembled WGS sequence"/>
</dbReference>
<keyword evidence="1 5" id="KW-0378">Hydrolase</keyword>
<reference evidence="6" key="1">
    <citation type="submission" date="2016-10" db="EMBL/GenBank/DDBJ databases">
        <authorList>
            <person name="Varghese N."/>
            <person name="Submissions S."/>
        </authorList>
    </citation>
    <scope>NUCLEOTIDE SEQUENCE [LARGE SCALE GENOMIC DNA]</scope>
    <source>
        <strain evidence="6">SP</strain>
    </source>
</reference>
<feature type="binding site" evidence="4">
    <location>
        <position position="229"/>
    </location>
    <ligand>
        <name>substrate</name>
    </ligand>
</feature>
<evidence type="ECO:0000313" key="6">
    <source>
        <dbReference type="Proteomes" id="UP000198935"/>
    </source>
</evidence>
<feature type="binding site" evidence="4">
    <location>
        <position position="91"/>
    </location>
    <ligand>
        <name>substrate</name>
    </ligand>
</feature>
<dbReference type="STRING" id="1503961.SAMN05421736_11739"/>
<dbReference type="OrthoDB" id="428577at2"/>
<dbReference type="AlphaFoldDB" id="A0A1H3U1P0"/>
<organism evidence="5 6">
    <name type="scientific">Evansella caseinilytica</name>
    <dbReference type="NCBI Taxonomy" id="1503961"/>
    <lineage>
        <taxon>Bacteria</taxon>
        <taxon>Bacillati</taxon>
        <taxon>Bacillota</taxon>
        <taxon>Bacilli</taxon>
        <taxon>Bacillales</taxon>
        <taxon>Bacillaceae</taxon>
        <taxon>Evansella</taxon>
    </lineage>
</organism>
<gene>
    <name evidence="5" type="ORF">SAMN05421736_11739</name>
</gene>
<dbReference type="Pfam" id="PF07470">
    <property type="entry name" value="Glyco_hydro_88"/>
    <property type="match status" value="1"/>
</dbReference>
<dbReference type="InterPro" id="IPR052369">
    <property type="entry name" value="UG_Glycosaminoglycan_Hydrolase"/>
</dbReference>
<dbReference type="PANTHER" id="PTHR36845">
    <property type="entry name" value="HYDROLASE, PUTATIVE (AFU_ORTHOLOGUE AFUA_7G05090)-RELATED"/>
    <property type="match status" value="1"/>
</dbReference>
<feature type="active site" description="Nucleophile" evidence="3">
    <location>
        <position position="91"/>
    </location>
</feature>
<comment type="similarity">
    <text evidence="2">Belongs to the glycosyl hydrolase 88 family.</text>
</comment>
<accession>A0A1H3U1P0</accession>
<evidence type="ECO:0000313" key="5">
    <source>
        <dbReference type="EMBL" id="SDZ55991.1"/>
    </source>
</evidence>
<name>A0A1H3U1P0_9BACI</name>
<dbReference type="SUPFAM" id="SSF48208">
    <property type="entry name" value="Six-hairpin glycosidases"/>
    <property type="match status" value="1"/>
</dbReference>
<sequence length="376" mass="42018">MEKESWVDEAWEQVLNKVGRTSKRIGAAFPHASQGGVYVLERPHWWTAGFWPGLLWLLYRDSGEESFRQLAEACEEKLDQVIEDFFTLDHDIGFMWTLTSLTRYRLLGGERSRKRALLAATLLLGRFNAAGQYIRAWNPWTEGEDNTGWAIIDCCMNLPLLFWAAEETGDPRFKVAAQLHADTVVRHFIRDDGSVRHIVRFDSESGEVAEFLGGQGYSAESAWSRGTAWALYGLALCYNYTGKKEYLFASQQVAHFFVAHLPEDSVPHWDFRLPAGVSAVRDSSAGAIGACGLVLLGRLVPASEADVYRGAGEKILRSLYENYGVWEAVARNDEEGLLLHGTSHFPSGSNVDVPLIYGDYYFVEGLAMLKGASGLF</sequence>
<feature type="binding site" evidence="4">
    <location>
        <position position="347"/>
    </location>
    <ligand>
        <name>substrate</name>
    </ligand>
</feature>
<dbReference type="EMBL" id="FNPI01000017">
    <property type="protein sequence ID" value="SDZ55991.1"/>
    <property type="molecule type" value="Genomic_DNA"/>
</dbReference>
<evidence type="ECO:0000256" key="2">
    <source>
        <dbReference type="ARBA" id="ARBA00038358"/>
    </source>
</evidence>
<dbReference type="InterPro" id="IPR008928">
    <property type="entry name" value="6-hairpin_glycosidase_sf"/>
</dbReference>
<dbReference type="GO" id="GO:0052757">
    <property type="term" value="F:chondroitin hydrolase activity"/>
    <property type="evidence" value="ECO:0007669"/>
    <property type="project" value="TreeGrafter"/>
</dbReference>
<dbReference type="InterPro" id="IPR012341">
    <property type="entry name" value="6hp_glycosidase-like_sf"/>
</dbReference>
<keyword evidence="6" id="KW-1185">Reference proteome</keyword>
<evidence type="ECO:0000256" key="1">
    <source>
        <dbReference type="ARBA" id="ARBA00022801"/>
    </source>
</evidence>
<protein>
    <submittedName>
        <fullName evidence="5">Unsaturated chondroitin disaccharide hydrolase</fullName>
    </submittedName>
</protein>
<dbReference type="PANTHER" id="PTHR36845:SF1">
    <property type="entry name" value="HYDROLASE, PUTATIVE (AFU_ORTHOLOGUE AFUA_7G05090)-RELATED"/>
    <property type="match status" value="1"/>
</dbReference>
<feature type="binding site" evidence="4">
    <location>
        <position position="153"/>
    </location>
    <ligand>
        <name>substrate</name>
    </ligand>
</feature>
<feature type="binding site" evidence="4">
    <location>
        <position position="225"/>
    </location>
    <ligand>
        <name>substrate</name>
    </ligand>
</feature>
<dbReference type="GO" id="GO:0000272">
    <property type="term" value="P:polysaccharide catabolic process"/>
    <property type="evidence" value="ECO:0007669"/>
    <property type="project" value="TreeGrafter"/>
</dbReference>
<evidence type="ECO:0000256" key="3">
    <source>
        <dbReference type="PIRSR" id="PIRSR610905-1"/>
    </source>
</evidence>
<dbReference type="InterPro" id="IPR010905">
    <property type="entry name" value="Glyco_hydro_88"/>
</dbReference>